<keyword evidence="1" id="KW-0812">Transmembrane</keyword>
<keyword evidence="3" id="KW-1185">Reference proteome</keyword>
<evidence type="ECO:0000313" key="2">
    <source>
        <dbReference type="EMBL" id="CAE8596900.1"/>
    </source>
</evidence>
<protein>
    <submittedName>
        <fullName evidence="2">Uncharacterized protein</fullName>
    </submittedName>
</protein>
<keyword evidence="1" id="KW-0472">Membrane</keyword>
<keyword evidence="1" id="KW-1133">Transmembrane helix</keyword>
<gene>
    <name evidence="2" type="ORF">PGLA1383_LOCUS15357</name>
</gene>
<evidence type="ECO:0000256" key="1">
    <source>
        <dbReference type="SAM" id="Phobius"/>
    </source>
</evidence>
<reference evidence="2" key="1">
    <citation type="submission" date="2021-02" db="EMBL/GenBank/DDBJ databases">
        <authorList>
            <person name="Dougan E. K."/>
            <person name="Rhodes N."/>
            <person name="Thang M."/>
            <person name="Chan C."/>
        </authorList>
    </citation>
    <scope>NUCLEOTIDE SEQUENCE</scope>
</reference>
<dbReference type="Proteomes" id="UP000654075">
    <property type="component" value="Unassembled WGS sequence"/>
</dbReference>
<feature type="transmembrane region" description="Helical" evidence="1">
    <location>
        <begin position="24"/>
        <end position="45"/>
    </location>
</feature>
<proteinExistence type="predicted"/>
<accession>A0A813E4L9</accession>
<dbReference type="AlphaFoldDB" id="A0A813E4L9"/>
<feature type="non-terminal residue" evidence="2">
    <location>
        <position position="102"/>
    </location>
</feature>
<name>A0A813E4L9_POLGL</name>
<dbReference type="EMBL" id="CAJNNV010009001">
    <property type="protein sequence ID" value="CAE8596900.1"/>
    <property type="molecule type" value="Genomic_DNA"/>
</dbReference>
<sequence length="102" mass="11400">VGVLAPVLPLALVPSNSRSLGRDYGFLESLFSVAQIFFIFAIGVLREWDEFDDFHSVLVFVTAGFGISIILVLVLARVVRDELADSRRSPHLDLAVRVPRYR</sequence>
<comment type="caution">
    <text evidence="2">The sequence shown here is derived from an EMBL/GenBank/DDBJ whole genome shotgun (WGS) entry which is preliminary data.</text>
</comment>
<evidence type="ECO:0000313" key="3">
    <source>
        <dbReference type="Proteomes" id="UP000654075"/>
    </source>
</evidence>
<organism evidence="2 3">
    <name type="scientific">Polarella glacialis</name>
    <name type="common">Dinoflagellate</name>
    <dbReference type="NCBI Taxonomy" id="89957"/>
    <lineage>
        <taxon>Eukaryota</taxon>
        <taxon>Sar</taxon>
        <taxon>Alveolata</taxon>
        <taxon>Dinophyceae</taxon>
        <taxon>Suessiales</taxon>
        <taxon>Suessiaceae</taxon>
        <taxon>Polarella</taxon>
    </lineage>
</organism>
<feature type="transmembrane region" description="Helical" evidence="1">
    <location>
        <begin position="57"/>
        <end position="79"/>
    </location>
</feature>